<evidence type="ECO:0000313" key="2">
    <source>
        <dbReference type="EMBL" id="GIJ45989.1"/>
    </source>
</evidence>
<gene>
    <name evidence="2" type="ORF">Val02_28750</name>
</gene>
<dbReference type="GO" id="GO:0008782">
    <property type="term" value="F:adenosylhomocysteine nucleosidase activity"/>
    <property type="evidence" value="ECO:0007669"/>
    <property type="project" value="TreeGrafter"/>
</dbReference>
<evidence type="ECO:0000259" key="1">
    <source>
        <dbReference type="Pfam" id="PF01048"/>
    </source>
</evidence>
<dbReference type="GO" id="GO:0008930">
    <property type="term" value="F:methylthioadenosine nucleosidase activity"/>
    <property type="evidence" value="ECO:0007669"/>
    <property type="project" value="TreeGrafter"/>
</dbReference>
<protein>
    <recommendedName>
        <fullName evidence="1">Nucleoside phosphorylase domain-containing protein</fullName>
    </recommendedName>
</protein>
<proteinExistence type="predicted"/>
<dbReference type="AlphaFoldDB" id="A0A8J3YIK3"/>
<dbReference type="GO" id="GO:0019284">
    <property type="term" value="P:L-methionine salvage from S-adenosylmethionine"/>
    <property type="evidence" value="ECO:0007669"/>
    <property type="project" value="TreeGrafter"/>
</dbReference>
<dbReference type="RefSeq" id="WP_203899798.1">
    <property type="nucleotide sequence ID" value="NZ_BOPF01000009.1"/>
</dbReference>
<dbReference type="Proteomes" id="UP000619260">
    <property type="component" value="Unassembled WGS sequence"/>
</dbReference>
<dbReference type="Pfam" id="PF01048">
    <property type="entry name" value="PNP_UDP_1"/>
    <property type="match status" value="1"/>
</dbReference>
<evidence type="ECO:0000313" key="3">
    <source>
        <dbReference type="Proteomes" id="UP000619260"/>
    </source>
</evidence>
<dbReference type="InterPro" id="IPR000845">
    <property type="entry name" value="Nucleoside_phosphorylase_d"/>
</dbReference>
<name>A0A8J3YIK3_9ACTN</name>
<sequence length="370" mass="40023">MTHADVLILTALPKELKAAKAAGAEAGIASWSEEGRYTDSPYWRGDLLCGDGRKLSVALARPTRMGSRSLIGPATELTRLLRPRCLAMTGVCAGHPERTAFGDVIVAEVAYDYGEGKLGETEFSGDHRQYKLNERWLFAAQDFEPDGLPSHGAATVMDAAIWFLERLLRGQDPAKHPARARYFPRNTWAPRLEAIAADGLIVRDGSGYSLTPDGREYVERVLFDDVDGPSRLPFAVVTGPMASGSAVRADGRAWQQLAAMGMRSIVGLEMEGAALATVAQSQKVPEWVVVKGVMDHADGDKDDRFKEFAATASAEVLFALLDRLGRPAEGGADEDVTPTAGAEGGKYHVTITNAHGVQIGDRNVQWNEFR</sequence>
<comment type="caution">
    <text evidence="2">The sequence shown here is derived from an EMBL/GenBank/DDBJ whole genome shotgun (WGS) entry which is preliminary data.</text>
</comment>
<accession>A0A8J3YIK3</accession>
<dbReference type="SUPFAM" id="SSF53167">
    <property type="entry name" value="Purine and uridine phosphorylases"/>
    <property type="match status" value="1"/>
</dbReference>
<dbReference type="Gene3D" id="3.40.50.1580">
    <property type="entry name" value="Nucleoside phosphorylase domain"/>
    <property type="match status" value="1"/>
</dbReference>
<keyword evidence="3" id="KW-1185">Reference proteome</keyword>
<dbReference type="GO" id="GO:0005829">
    <property type="term" value="C:cytosol"/>
    <property type="evidence" value="ECO:0007669"/>
    <property type="project" value="TreeGrafter"/>
</dbReference>
<dbReference type="PANTHER" id="PTHR46832:SF1">
    <property type="entry name" value="5'-METHYLTHIOADENOSINE_S-ADENOSYLHOMOCYSTEINE NUCLEOSIDASE"/>
    <property type="match status" value="1"/>
</dbReference>
<dbReference type="EMBL" id="BOPF01000009">
    <property type="protein sequence ID" value="GIJ45989.1"/>
    <property type="molecule type" value="Genomic_DNA"/>
</dbReference>
<organism evidence="2 3">
    <name type="scientific">Virgisporangium aliadipatigenens</name>
    <dbReference type="NCBI Taxonomy" id="741659"/>
    <lineage>
        <taxon>Bacteria</taxon>
        <taxon>Bacillati</taxon>
        <taxon>Actinomycetota</taxon>
        <taxon>Actinomycetes</taxon>
        <taxon>Micromonosporales</taxon>
        <taxon>Micromonosporaceae</taxon>
        <taxon>Virgisporangium</taxon>
    </lineage>
</organism>
<reference evidence="2" key="1">
    <citation type="submission" date="2021-01" db="EMBL/GenBank/DDBJ databases">
        <title>Whole genome shotgun sequence of Virgisporangium aliadipatigenens NBRC 105644.</title>
        <authorList>
            <person name="Komaki H."/>
            <person name="Tamura T."/>
        </authorList>
    </citation>
    <scope>NUCLEOTIDE SEQUENCE</scope>
    <source>
        <strain evidence="2">NBRC 105644</strain>
    </source>
</reference>
<dbReference type="InterPro" id="IPR035994">
    <property type="entry name" value="Nucleoside_phosphorylase_sf"/>
</dbReference>
<feature type="domain" description="Nucleoside phosphorylase" evidence="1">
    <location>
        <begin position="7"/>
        <end position="322"/>
    </location>
</feature>
<dbReference type="GO" id="GO:0009116">
    <property type="term" value="P:nucleoside metabolic process"/>
    <property type="evidence" value="ECO:0007669"/>
    <property type="project" value="InterPro"/>
</dbReference>
<dbReference type="PANTHER" id="PTHR46832">
    <property type="entry name" value="5'-METHYLTHIOADENOSINE/S-ADENOSYLHOMOCYSTEINE NUCLEOSIDASE"/>
    <property type="match status" value="1"/>
</dbReference>